<evidence type="ECO:0000313" key="3">
    <source>
        <dbReference type="Proteomes" id="UP001501323"/>
    </source>
</evidence>
<dbReference type="SUPFAM" id="SSF52833">
    <property type="entry name" value="Thioredoxin-like"/>
    <property type="match status" value="1"/>
</dbReference>
<organism evidence="2 3">
    <name type="scientific">Luteimonas vadosa</name>
    <dbReference type="NCBI Taxonomy" id="1165507"/>
    <lineage>
        <taxon>Bacteria</taxon>
        <taxon>Pseudomonadati</taxon>
        <taxon>Pseudomonadota</taxon>
        <taxon>Gammaproteobacteria</taxon>
        <taxon>Lysobacterales</taxon>
        <taxon>Lysobacteraceae</taxon>
        <taxon>Luteimonas</taxon>
    </lineage>
</organism>
<comment type="caution">
    <text evidence="2">The sequence shown here is derived from an EMBL/GenBank/DDBJ whole genome shotgun (WGS) entry which is preliminary data.</text>
</comment>
<keyword evidence="3" id="KW-1185">Reference proteome</keyword>
<dbReference type="InterPro" id="IPR013766">
    <property type="entry name" value="Thioredoxin_domain"/>
</dbReference>
<gene>
    <name evidence="2" type="ORF">GCM10023332_07980</name>
</gene>
<evidence type="ECO:0000313" key="2">
    <source>
        <dbReference type="EMBL" id="GAA4858494.1"/>
    </source>
</evidence>
<dbReference type="InterPro" id="IPR036249">
    <property type="entry name" value="Thioredoxin-like_sf"/>
</dbReference>
<protein>
    <submittedName>
        <fullName evidence="2">Peroxiredoxin-like family protein</fullName>
    </submittedName>
</protein>
<accession>A0ABP9DVC9</accession>
<name>A0ABP9DVC9_9GAMM</name>
<dbReference type="Pfam" id="PF00578">
    <property type="entry name" value="AhpC-TSA"/>
    <property type="match status" value="1"/>
</dbReference>
<dbReference type="RefSeq" id="WP_345294192.1">
    <property type="nucleotide sequence ID" value="NZ_BAABJY010000001.1"/>
</dbReference>
<dbReference type="EMBL" id="BAABJY010000001">
    <property type="protein sequence ID" value="GAA4858494.1"/>
    <property type="molecule type" value="Genomic_DNA"/>
</dbReference>
<dbReference type="PROSITE" id="PS51352">
    <property type="entry name" value="THIOREDOXIN_2"/>
    <property type="match status" value="1"/>
</dbReference>
<reference evidence="3" key="1">
    <citation type="journal article" date="2019" name="Int. J. Syst. Evol. Microbiol.">
        <title>The Global Catalogue of Microorganisms (GCM) 10K type strain sequencing project: providing services to taxonomists for standard genome sequencing and annotation.</title>
        <authorList>
            <consortium name="The Broad Institute Genomics Platform"/>
            <consortium name="The Broad Institute Genome Sequencing Center for Infectious Disease"/>
            <person name="Wu L."/>
            <person name="Ma J."/>
        </authorList>
    </citation>
    <scope>NUCLEOTIDE SEQUENCE [LARGE SCALE GENOMIC DNA]</scope>
    <source>
        <strain evidence="3">JCM 18392</strain>
    </source>
</reference>
<dbReference type="InterPro" id="IPR000866">
    <property type="entry name" value="AhpC/TSA"/>
</dbReference>
<sequence length="174" mass="18773">MATTPSKLAAGAPFPDIRIAQVGGGQLDPASGEGWRLLVVYRGKHCPLCETYLDTLNDLRDEFDAAGVSVMAASADPLDKAQAQVSAQDLAYPVGYDLSVAQMHQLGLYVSEPRSPKETDRPFAEPGLFLLKPDSKLQIIDVSNAPFARPDLASLLKGVKYIIENDYPVRGTLD</sequence>
<dbReference type="Proteomes" id="UP001501323">
    <property type="component" value="Unassembled WGS sequence"/>
</dbReference>
<dbReference type="Gene3D" id="3.40.30.10">
    <property type="entry name" value="Glutaredoxin"/>
    <property type="match status" value="1"/>
</dbReference>
<evidence type="ECO:0000259" key="1">
    <source>
        <dbReference type="PROSITE" id="PS51352"/>
    </source>
</evidence>
<feature type="domain" description="Thioredoxin" evidence="1">
    <location>
        <begin position="8"/>
        <end position="164"/>
    </location>
</feature>
<proteinExistence type="predicted"/>